<organism evidence="1">
    <name type="scientific">marine metagenome</name>
    <dbReference type="NCBI Taxonomy" id="408172"/>
    <lineage>
        <taxon>unclassified sequences</taxon>
        <taxon>metagenomes</taxon>
        <taxon>ecological metagenomes</taxon>
    </lineage>
</organism>
<dbReference type="EMBL" id="UINC01051945">
    <property type="protein sequence ID" value="SVB66695.1"/>
    <property type="molecule type" value="Genomic_DNA"/>
</dbReference>
<reference evidence="1" key="1">
    <citation type="submission" date="2018-05" db="EMBL/GenBank/DDBJ databases">
        <authorList>
            <person name="Lanie J.A."/>
            <person name="Ng W.-L."/>
            <person name="Kazmierczak K.M."/>
            <person name="Andrzejewski T.M."/>
            <person name="Davidsen T.M."/>
            <person name="Wayne K.J."/>
            <person name="Tettelin H."/>
            <person name="Glass J.I."/>
            <person name="Rusch D."/>
            <person name="Podicherti R."/>
            <person name="Tsui H.-C.T."/>
            <person name="Winkler M.E."/>
        </authorList>
    </citation>
    <scope>NUCLEOTIDE SEQUENCE</scope>
</reference>
<dbReference type="AlphaFoldDB" id="A0A382FVV5"/>
<feature type="non-terminal residue" evidence="1">
    <location>
        <position position="26"/>
    </location>
</feature>
<gene>
    <name evidence="1" type="ORF">METZ01_LOCUS219549</name>
</gene>
<proteinExistence type="predicted"/>
<name>A0A382FVV5_9ZZZZ</name>
<accession>A0A382FVV5</accession>
<evidence type="ECO:0000313" key="1">
    <source>
        <dbReference type="EMBL" id="SVB66695.1"/>
    </source>
</evidence>
<protein>
    <submittedName>
        <fullName evidence="1">Uncharacterized protein</fullName>
    </submittedName>
</protein>
<sequence>MTESQIKIAYFSAEIGISSSLPTYSG</sequence>